<evidence type="ECO:0000313" key="2">
    <source>
        <dbReference type="Proteomes" id="UP000475862"/>
    </source>
</evidence>
<accession>A0A6G0TP64</accession>
<dbReference type="Proteomes" id="UP000475862">
    <property type="component" value="Unassembled WGS sequence"/>
</dbReference>
<dbReference type="EMBL" id="VYZN01000026">
    <property type="protein sequence ID" value="KAE9535262.1"/>
    <property type="molecule type" value="Genomic_DNA"/>
</dbReference>
<sequence length="195" mass="23247">MDKIKLKYPKMKNIIGFETNSPLGQSLAAFRTSSPFFAIIDLQEYTRIRRRRFKRMSLNTINTTARHNHYILTSHYNNLPRTMFISKLYKIDLFIKSSPFHKMKIVSSRFIYYNYTDSERSDECIDFTMTLSLKRKLNLVGALGGQKLKIFNIFEMNREKPQKNEGKRDFLRKTSLRQNRIFYFAITQKLITENT</sequence>
<evidence type="ECO:0000313" key="1">
    <source>
        <dbReference type="EMBL" id="KAE9535262.1"/>
    </source>
</evidence>
<organism evidence="1 2">
    <name type="scientific">Aphis glycines</name>
    <name type="common">Soybean aphid</name>
    <dbReference type="NCBI Taxonomy" id="307491"/>
    <lineage>
        <taxon>Eukaryota</taxon>
        <taxon>Metazoa</taxon>
        <taxon>Ecdysozoa</taxon>
        <taxon>Arthropoda</taxon>
        <taxon>Hexapoda</taxon>
        <taxon>Insecta</taxon>
        <taxon>Pterygota</taxon>
        <taxon>Neoptera</taxon>
        <taxon>Paraneoptera</taxon>
        <taxon>Hemiptera</taxon>
        <taxon>Sternorrhyncha</taxon>
        <taxon>Aphidomorpha</taxon>
        <taxon>Aphidoidea</taxon>
        <taxon>Aphididae</taxon>
        <taxon>Aphidini</taxon>
        <taxon>Aphis</taxon>
        <taxon>Aphis</taxon>
    </lineage>
</organism>
<name>A0A6G0TP64_APHGL</name>
<gene>
    <name evidence="1" type="ORF">AGLY_007995</name>
</gene>
<reference evidence="1 2" key="1">
    <citation type="submission" date="2019-08" db="EMBL/GenBank/DDBJ databases">
        <title>The genome of the soybean aphid Biotype 1, its phylome, world population structure and adaptation to the North American continent.</title>
        <authorList>
            <person name="Giordano R."/>
            <person name="Donthu R.K."/>
            <person name="Hernandez A.G."/>
            <person name="Wright C.L."/>
            <person name="Zimin A.V."/>
        </authorList>
    </citation>
    <scope>NUCLEOTIDE SEQUENCE [LARGE SCALE GENOMIC DNA]</scope>
    <source>
        <tissue evidence="1">Whole aphids</tissue>
    </source>
</reference>
<proteinExistence type="predicted"/>
<keyword evidence="2" id="KW-1185">Reference proteome</keyword>
<dbReference type="AlphaFoldDB" id="A0A6G0TP64"/>
<comment type="caution">
    <text evidence="1">The sequence shown here is derived from an EMBL/GenBank/DDBJ whole genome shotgun (WGS) entry which is preliminary data.</text>
</comment>
<protein>
    <submittedName>
        <fullName evidence="1">Uncharacterized protein</fullName>
    </submittedName>
</protein>